<gene>
    <name evidence="3" type="ORF">H8710_10265</name>
</gene>
<keyword evidence="3" id="KW-0378">Hydrolase</keyword>
<dbReference type="GO" id="GO:0008237">
    <property type="term" value="F:metallopeptidase activity"/>
    <property type="evidence" value="ECO:0007669"/>
    <property type="project" value="UniProtKB-KW"/>
</dbReference>
<keyword evidence="1" id="KW-0812">Transmembrane</keyword>
<dbReference type="PANTHER" id="PTHR36435:SF1">
    <property type="entry name" value="CAAX AMINO TERMINAL PROTEASE FAMILY PROTEIN"/>
    <property type="match status" value="1"/>
</dbReference>
<feature type="transmembrane region" description="Helical" evidence="1">
    <location>
        <begin position="257"/>
        <end position="276"/>
    </location>
</feature>
<evidence type="ECO:0000313" key="4">
    <source>
        <dbReference type="Proteomes" id="UP000610760"/>
    </source>
</evidence>
<feature type="transmembrane region" description="Helical" evidence="1">
    <location>
        <begin position="325"/>
        <end position="346"/>
    </location>
</feature>
<keyword evidence="1" id="KW-1133">Transmembrane helix</keyword>
<keyword evidence="3" id="KW-0645">Protease</keyword>
<feature type="domain" description="CAAX prenyl protease 2/Lysostaphin resistance protein A-like" evidence="2">
    <location>
        <begin position="178"/>
        <end position="263"/>
    </location>
</feature>
<dbReference type="InterPro" id="IPR003675">
    <property type="entry name" value="Rce1/LyrA-like_dom"/>
</dbReference>
<dbReference type="PANTHER" id="PTHR36435">
    <property type="entry name" value="SLR1288 PROTEIN"/>
    <property type="match status" value="1"/>
</dbReference>
<dbReference type="Proteomes" id="UP000610760">
    <property type="component" value="Unassembled WGS sequence"/>
</dbReference>
<comment type="caution">
    <text evidence="3">The sequence shown here is derived from an EMBL/GenBank/DDBJ whole genome shotgun (WGS) entry which is preliminary data.</text>
</comment>
<keyword evidence="1" id="KW-0472">Membrane</keyword>
<dbReference type="EMBL" id="JACRSV010000003">
    <property type="protein sequence ID" value="MBC8560445.1"/>
    <property type="molecule type" value="Genomic_DNA"/>
</dbReference>
<dbReference type="Pfam" id="PF02517">
    <property type="entry name" value="Rce1-like"/>
    <property type="match status" value="1"/>
</dbReference>
<feature type="transmembrane region" description="Helical" evidence="1">
    <location>
        <begin position="282"/>
        <end position="304"/>
    </location>
</feature>
<reference evidence="3" key="1">
    <citation type="submission" date="2020-08" db="EMBL/GenBank/DDBJ databases">
        <title>Genome public.</title>
        <authorList>
            <person name="Liu C."/>
            <person name="Sun Q."/>
        </authorList>
    </citation>
    <scope>NUCLEOTIDE SEQUENCE</scope>
    <source>
        <strain evidence="3">NSJ-33</strain>
    </source>
</reference>
<proteinExistence type="predicted"/>
<evidence type="ECO:0000313" key="3">
    <source>
        <dbReference type="EMBL" id="MBC8560445.1"/>
    </source>
</evidence>
<sequence length="352" mass="39069">MAYTPNDQPPKKDQVHSDDNTYISGYGFVATDPRMLQEQHLKKNVAVIAVAMVGVILLPTFFLVPVTVVMQTVVSALSKTTNQFVLIATLAQEARELILYLLSVLLPICFLRFFLRDGSIEAAVRKLPDKKTWIYAVPLTLTVVALAGVGSQFINSLLFQLHIVPLTPNNMLPGNNISLAFYLVRVMFLPAVLEEYLFRGLILNSLRRHGDTFAVVLSSVFYGMMQYTVTRNLSGFVFGIVLGYFVLRTGSVLTAVICHLGASAVGSVIVLVQHFLPSHYELVENILFIAILAVGIVSFIFLCTRESNAFIISDTNNTTSTAHKLKLCLSNGAFIIVLLLWAWQMFRSVQIF</sequence>
<dbReference type="InterPro" id="IPR052710">
    <property type="entry name" value="CAAX_protease"/>
</dbReference>
<protein>
    <submittedName>
        <fullName evidence="3">CPBP family intramembrane metalloprotease</fullName>
    </submittedName>
</protein>
<keyword evidence="4" id="KW-1185">Reference proteome</keyword>
<dbReference type="GO" id="GO:0004175">
    <property type="term" value="F:endopeptidase activity"/>
    <property type="evidence" value="ECO:0007669"/>
    <property type="project" value="UniProtKB-ARBA"/>
</dbReference>
<dbReference type="GO" id="GO:0080120">
    <property type="term" value="P:CAAX-box protein maturation"/>
    <property type="evidence" value="ECO:0007669"/>
    <property type="project" value="UniProtKB-ARBA"/>
</dbReference>
<name>A0A926I700_9FIRM</name>
<feature type="transmembrane region" description="Helical" evidence="1">
    <location>
        <begin position="97"/>
        <end position="115"/>
    </location>
</feature>
<feature type="transmembrane region" description="Helical" evidence="1">
    <location>
        <begin position="44"/>
        <end position="77"/>
    </location>
</feature>
<dbReference type="AlphaFoldDB" id="A0A926I700"/>
<keyword evidence="3" id="KW-0482">Metalloprotease</keyword>
<feature type="transmembrane region" description="Helical" evidence="1">
    <location>
        <begin position="233"/>
        <end position="250"/>
    </location>
</feature>
<evidence type="ECO:0000259" key="2">
    <source>
        <dbReference type="Pfam" id="PF02517"/>
    </source>
</evidence>
<organism evidence="3 4">
    <name type="scientific">Fumia xinanensis</name>
    <dbReference type="NCBI Taxonomy" id="2763659"/>
    <lineage>
        <taxon>Bacteria</taxon>
        <taxon>Bacillati</taxon>
        <taxon>Bacillota</taxon>
        <taxon>Clostridia</taxon>
        <taxon>Eubacteriales</taxon>
        <taxon>Oscillospiraceae</taxon>
        <taxon>Fumia</taxon>
    </lineage>
</organism>
<feature type="transmembrane region" description="Helical" evidence="1">
    <location>
        <begin position="135"/>
        <end position="159"/>
    </location>
</feature>
<dbReference type="RefSeq" id="WP_249295433.1">
    <property type="nucleotide sequence ID" value="NZ_JACRSV010000003.1"/>
</dbReference>
<accession>A0A926I700</accession>
<evidence type="ECO:0000256" key="1">
    <source>
        <dbReference type="SAM" id="Phobius"/>
    </source>
</evidence>